<protein>
    <submittedName>
        <fullName evidence="1">Uncharacterized protein</fullName>
    </submittedName>
</protein>
<gene>
    <name evidence="1" type="ORF">HT585_21555</name>
</gene>
<evidence type="ECO:0000313" key="1">
    <source>
        <dbReference type="EMBL" id="NVD41458.1"/>
    </source>
</evidence>
<organism evidence="1 2">
    <name type="scientific">Ensifer oleiphilus</name>
    <dbReference type="NCBI Taxonomy" id="2742698"/>
    <lineage>
        <taxon>Bacteria</taxon>
        <taxon>Pseudomonadati</taxon>
        <taxon>Pseudomonadota</taxon>
        <taxon>Alphaproteobacteria</taxon>
        <taxon>Hyphomicrobiales</taxon>
        <taxon>Rhizobiaceae</taxon>
        <taxon>Sinorhizobium/Ensifer group</taxon>
        <taxon>Ensifer</taxon>
    </lineage>
</organism>
<dbReference type="RefSeq" id="WP_176354879.1">
    <property type="nucleotide sequence ID" value="NZ_JABWDU010000006.1"/>
</dbReference>
<dbReference type="Proteomes" id="UP000520198">
    <property type="component" value="Unassembled WGS sequence"/>
</dbReference>
<evidence type="ECO:0000313" key="2">
    <source>
        <dbReference type="Proteomes" id="UP000520198"/>
    </source>
</evidence>
<proteinExistence type="predicted"/>
<accession>A0A7Y6Q9B3</accession>
<dbReference type="EMBL" id="JABWDU010000006">
    <property type="protein sequence ID" value="NVD41458.1"/>
    <property type="molecule type" value="Genomic_DNA"/>
</dbReference>
<name>A0A7Y6Q9B3_9HYPH</name>
<keyword evidence="2" id="KW-1185">Reference proteome</keyword>
<dbReference type="AlphaFoldDB" id="A0A7Y6Q9B3"/>
<comment type="caution">
    <text evidence="1">The sequence shown here is derived from an EMBL/GenBank/DDBJ whole genome shotgun (WGS) entry which is preliminary data.</text>
</comment>
<reference evidence="1 2" key="1">
    <citation type="submission" date="2020-06" db="EMBL/GenBank/DDBJ databases">
        <authorList>
            <person name="Grouzdev D.S."/>
        </authorList>
    </citation>
    <scope>NUCLEOTIDE SEQUENCE [LARGE SCALE GENOMIC DNA]</scope>
    <source>
        <strain evidence="1 2">HO-A22</strain>
    </source>
</reference>
<sequence>MMSLLIRHTFAAARGDGLRPELLTATTQENPASEAGKDGVSLHAGIERLDGLIGSREIDPGLRSVGRLKRQFGALR</sequence>